<organism evidence="1 2">
    <name type="scientific">Euphydryas editha</name>
    <name type="common">Edith's checkerspot</name>
    <dbReference type="NCBI Taxonomy" id="104508"/>
    <lineage>
        <taxon>Eukaryota</taxon>
        <taxon>Metazoa</taxon>
        <taxon>Ecdysozoa</taxon>
        <taxon>Arthropoda</taxon>
        <taxon>Hexapoda</taxon>
        <taxon>Insecta</taxon>
        <taxon>Pterygota</taxon>
        <taxon>Neoptera</taxon>
        <taxon>Endopterygota</taxon>
        <taxon>Lepidoptera</taxon>
        <taxon>Glossata</taxon>
        <taxon>Ditrysia</taxon>
        <taxon>Papilionoidea</taxon>
        <taxon>Nymphalidae</taxon>
        <taxon>Nymphalinae</taxon>
        <taxon>Euphydryas</taxon>
    </lineage>
</organism>
<dbReference type="EMBL" id="CAKOGL010000025">
    <property type="protein sequence ID" value="CAH2102990.1"/>
    <property type="molecule type" value="Genomic_DNA"/>
</dbReference>
<proteinExistence type="predicted"/>
<comment type="caution">
    <text evidence="1">The sequence shown here is derived from an EMBL/GenBank/DDBJ whole genome shotgun (WGS) entry which is preliminary data.</text>
</comment>
<gene>
    <name evidence="1" type="ORF">EEDITHA_LOCUS17553</name>
</gene>
<sequence>MKKIPNRIVEARENSLTLAKRTSIIMRFMGIVENPDKIKHPAPLHPDVQIHVKPIFEDLFRDILFERCLGHHTQNANENFNSTIWRLCPKHLNSGLKNVKISACYIYWIIQ</sequence>
<accession>A0AAU9UYG4</accession>
<name>A0AAU9UYG4_EUPED</name>
<reference evidence="1" key="1">
    <citation type="submission" date="2022-03" db="EMBL/GenBank/DDBJ databases">
        <authorList>
            <person name="Tunstrom K."/>
        </authorList>
    </citation>
    <scope>NUCLEOTIDE SEQUENCE</scope>
</reference>
<keyword evidence="2" id="KW-1185">Reference proteome</keyword>
<dbReference type="Proteomes" id="UP001153954">
    <property type="component" value="Unassembled WGS sequence"/>
</dbReference>
<evidence type="ECO:0000313" key="2">
    <source>
        <dbReference type="Proteomes" id="UP001153954"/>
    </source>
</evidence>
<dbReference type="AlphaFoldDB" id="A0AAU9UYG4"/>
<evidence type="ECO:0000313" key="1">
    <source>
        <dbReference type="EMBL" id="CAH2102990.1"/>
    </source>
</evidence>
<protein>
    <submittedName>
        <fullName evidence="1">Uncharacterized protein</fullName>
    </submittedName>
</protein>